<dbReference type="AlphaFoldDB" id="A0A183SN68"/>
<organism evidence="3">
    <name type="scientific">Schistocephalus solidus</name>
    <name type="common">Tapeworm</name>
    <dbReference type="NCBI Taxonomy" id="70667"/>
    <lineage>
        <taxon>Eukaryota</taxon>
        <taxon>Metazoa</taxon>
        <taxon>Spiralia</taxon>
        <taxon>Lophotrochozoa</taxon>
        <taxon>Platyhelminthes</taxon>
        <taxon>Cestoda</taxon>
        <taxon>Eucestoda</taxon>
        <taxon>Diphyllobothriidea</taxon>
        <taxon>Diphyllobothriidae</taxon>
        <taxon>Schistocephalus</taxon>
    </lineage>
</organism>
<proteinExistence type="predicted"/>
<evidence type="ECO:0000313" key="1">
    <source>
        <dbReference type="EMBL" id="VDL92051.1"/>
    </source>
</evidence>
<reference evidence="3" key="1">
    <citation type="submission" date="2016-06" db="UniProtKB">
        <authorList>
            <consortium name="WormBaseParasite"/>
        </authorList>
    </citation>
    <scope>IDENTIFICATION</scope>
</reference>
<dbReference type="OrthoDB" id="9390935at2759"/>
<dbReference type="WBParaSite" id="SSLN_0000584701-mRNA-1">
    <property type="protein sequence ID" value="SSLN_0000584701-mRNA-1"/>
    <property type="gene ID" value="SSLN_0000584701"/>
</dbReference>
<dbReference type="GO" id="GO:0031012">
    <property type="term" value="C:extracellular matrix"/>
    <property type="evidence" value="ECO:0007669"/>
    <property type="project" value="TreeGrafter"/>
</dbReference>
<dbReference type="EMBL" id="UYSU01033347">
    <property type="protein sequence ID" value="VDL92051.1"/>
    <property type="molecule type" value="Genomic_DNA"/>
</dbReference>
<dbReference type="Proteomes" id="UP000275846">
    <property type="component" value="Unassembled WGS sequence"/>
</dbReference>
<dbReference type="GO" id="GO:0061343">
    <property type="term" value="P:cell adhesion involved in heart morphogenesis"/>
    <property type="evidence" value="ECO:0007669"/>
    <property type="project" value="TreeGrafter"/>
</dbReference>
<keyword evidence="2" id="KW-1185">Reference proteome</keyword>
<evidence type="ECO:0000313" key="3">
    <source>
        <dbReference type="WBParaSite" id="SSLN_0000584701-mRNA-1"/>
    </source>
</evidence>
<dbReference type="PANTHER" id="PTHR33395">
    <property type="entry name" value="TRANSCRIPTASE, PUTATIVE-RELATED-RELATED"/>
    <property type="match status" value="1"/>
</dbReference>
<evidence type="ECO:0000313" key="2">
    <source>
        <dbReference type="Proteomes" id="UP000275846"/>
    </source>
</evidence>
<dbReference type="PANTHER" id="PTHR33395:SF22">
    <property type="entry name" value="REVERSE TRANSCRIPTASE DOMAIN-CONTAINING PROTEIN"/>
    <property type="match status" value="1"/>
</dbReference>
<name>A0A183SN68_SCHSO</name>
<dbReference type="GO" id="GO:0007508">
    <property type="term" value="P:larval heart development"/>
    <property type="evidence" value="ECO:0007669"/>
    <property type="project" value="TreeGrafter"/>
</dbReference>
<reference evidence="1 2" key="2">
    <citation type="submission" date="2018-11" db="EMBL/GenBank/DDBJ databases">
        <authorList>
            <consortium name="Pathogen Informatics"/>
        </authorList>
    </citation>
    <scope>NUCLEOTIDE SEQUENCE [LARGE SCALE GENOMIC DNA]</scope>
    <source>
        <strain evidence="1 2">NST_G2</strain>
    </source>
</reference>
<protein>
    <submittedName>
        <fullName evidence="3">Reverse transcriptase domain-containing protein</fullName>
    </submittedName>
</protein>
<sequence>MTLEISFSGKLEKVITQEGAIPATLYTEVLNEVCVQLPMTQRIELKVSYETMGAPIIQDMLFREEAGFEELKSLKTCKSPGTDETPAKLLLEVARELAKPLSFLCQKPFDTGMLPTDWKTAHITPLHESGSRVLATNNRPVSRTSIGCKVMEKVVKM</sequence>
<accession>A0A183SN68</accession>
<gene>
    <name evidence="1" type="ORF">SSLN_LOCUS5666</name>
</gene>